<dbReference type="Proteomes" id="UP001152803">
    <property type="component" value="Unassembled WGS sequence"/>
</dbReference>
<dbReference type="Gene3D" id="1.10.10.60">
    <property type="entry name" value="Homeodomain-like"/>
    <property type="match status" value="1"/>
</dbReference>
<feature type="domain" description="Homeobox" evidence="5">
    <location>
        <begin position="49"/>
        <end position="109"/>
    </location>
</feature>
<dbReference type="PANTHER" id="PTHR24329">
    <property type="entry name" value="HOMEOBOX PROTEIN ARISTALESS"/>
    <property type="match status" value="1"/>
</dbReference>
<feature type="region of interest" description="Disordered" evidence="4">
    <location>
        <begin position="117"/>
        <end position="137"/>
    </location>
</feature>
<evidence type="ECO:0000256" key="1">
    <source>
        <dbReference type="ARBA" id="ARBA00004123"/>
    </source>
</evidence>
<dbReference type="OrthoDB" id="6159439at2759"/>
<evidence type="ECO:0000259" key="5">
    <source>
        <dbReference type="PROSITE" id="PS50071"/>
    </source>
</evidence>
<dbReference type="InterPro" id="IPR001356">
    <property type="entry name" value="HD"/>
</dbReference>
<evidence type="ECO:0000256" key="2">
    <source>
        <dbReference type="PROSITE-ProRule" id="PRU00108"/>
    </source>
</evidence>
<name>A0A9Q1HS94_CONCO</name>
<dbReference type="SUPFAM" id="SSF46689">
    <property type="entry name" value="Homeodomain-like"/>
    <property type="match status" value="1"/>
</dbReference>
<sequence length="192" mass="20885">MYMDYSRDFTCFSREDIFSVYSADFGSQTKGTSQATGGRDRLRGVQEAIPQCRKRITFSKAQLGDLETAFAVTHYPDTTLKESLSSATGLPEARIQVWFQNRRARYFRSKKQFQPAVADPASPLNSTPTPTYPSPTLPSSLPLSCIFSTPYLPDPSTAAPDTGGNSLQSAAEFLALSDPAVTMAPVLAEPLG</sequence>
<keyword evidence="7" id="KW-1185">Reference proteome</keyword>
<proteinExistence type="predicted"/>
<gene>
    <name evidence="6" type="ORF">COCON_G00192570</name>
</gene>
<dbReference type="Pfam" id="PF00046">
    <property type="entry name" value="Homeodomain"/>
    <property type="match status" value="1"/>
</dbReference>
<comment type="caution">
    <text evidence="6">The sequence shown here is derived from an EMBL/GenBank/DDBJ whole genome shotgun (WGS) entry which is preliminary data.</text>
</comment>
<dbReference type="InterPro" id="IPR050649">
    <property type="entry name" value="Paired_Homeobox_TFs"/>
</dbReference>
<dbReference type="SMART" id="SM00389">
    <property type="entry name" value="HOX"/>
    <property type="match status" value="1"/>
</dbReference>
<keyword evidence="2 3" id="KW-0539">Nucleus</keyword>
<dbReference type="EMBL" id="JAFJMO010000014">
    <property type="protein sequence ID" value="KAJ8257105.1"/>
    <property type="molecule type" value="Genomic_DNA"/>
</dbReference>
<evidence type="ECO:0000256" key="4">
    <source>
        <dbReference type="SAM" id="MobiDB-lite"/>
    </source>
</evidence>
<dbReference type="CDD" id="cd00086">
    <property type="entry name" value="homeodomain"/>
    <property type="match status" value="1"/>
</dbReference>
<dbReference type="GO" id="GO:0000981">
    <property type="term" value="F:DNA-binding transcription factor activity, RNA polymerase II-specific"/>
    <property type="evidence" value="ECO:0007669"/>
    <property type="project" value="TreeGrafter"/>
</dbReference>
<dbReference type="AlphaFoldDB" id="A0A9Q1HS94"/>
<accession>A0A9Q1HS94</accession>
<evidence type="ECO:0000313" key="6">
    <source>
        <dbReference type="EMBL" id="KAJ8257105.1"/>
    </source>
</evidence>
<reference evidence="6" key="1">
    <citation type="journal article" date="2023" name="Science">
        <title>Genome structures resolve the early diversification of teleost fishes.</title>
        <authorList>
            <person name="Parey E."/>
            <person name="Louis A."/>
            <person name="Montfort J."/>
            <person name="Bouchez O."/>
            <person name="Roques C."/>
            <person name="Iampietro C."/>
            <person name="Lluch J."/>
            <person name="Castinel A."/>
            <person name="Donnadieu C."/>
            <person name="Desvignes T."/>
            <person name="Floi Bucao C."/>
            <person name="Jouanno E."/>
            <person name="Wen M."/>
            <person name="Mejri S."/>
            <person name="Dirks R."/>
            <person name="Jansen H."/>
            <person name="Henkel C."/>
            <person name="Chen W.J."/>
            <person name="Zahm M."/>
            <person name="Cabau C."/>
            <person name="Klopp C."/>
            <person name="Thompson A.W."/>
            <person name="Robinson-Rechavi M."/>
            <person name="Braasch I."/>
            <person name="Lecointre G."/>
            <person name="Bobe J."/>
            <person name="Postlethwait J.H."/>
            <person name="Berthelot C."/>
            <person name="Roest Crollius H."/>
            <person name="Guiguen Y."/>
        </authorList>
    </citation>
    <scope>NUCLEOTIDE SEQUENCE</scope>
    <source>
        <strain evidence="6">Concon-B</strain>
    </source>
</reference>
<evidence type="ECO:0000256" key="3">
    <source>
        <dbReference type="RuleBase" id="RU000682"/>
    </source>
</evidence>
<keyword evidence="2 3" id="KW-0238">DNA-binding</keyword>
<dbReference type="PROSITE" id="PS50071">
    <property type="entry name" value="HOMEOBOX_2"/>
    <property type="match status" value="1"/>
</dbReference>
<protein>
    <recommendedName>
        <fullName evidence="5">Homeobox domain-containing protein</fullName>
    </recommendedName>
</protein>
<organism evidence="6 7">
    <name type="scientific">Conger conger</name>
    <name type="common">Conger eel</name>
    <name type="synonym">Muraena conger</name>
    <dbReference type="NCBI Taxonomy" id="82655"/>
    <lineage>
        <taxon>Eukaryota</taxon>
        <taxon>Metazoa</taxon>
        <taxon>Chordata</taxon>
        <taxon>Craniata</taxon>
        <taxon>Vertebrata</taxon>
        <taxon>Euteleostomi</taxon>
        <taxon>Actinopterygii</taxon>
        <taxon>Neopterygii</taxon>
        <taxon>Teleostei</taxon>
        <taxon>Anguilliformes</taxon>
        <taxon>Congridae</taxon>
        <taxon>Conger</taxon>
    </lineage>
</organism>
<keyword evidence="2 3" id="KW-0371">Homeobox</keyword>
<dbReference type="GO" id="GO:0000977">
    <property type="term" value="F:RNA polymerase II transcription regulatory region sequence-specific DNA binding"/>
    <property type="evidence" value="ECO:0007669"/>
    <property type="project" value="TreeGrafter"/>
</dbReference>
<dbReference type="GO" id="GO:0005634">
    <property type="term" value="C:nucleus"/>
    <property type="evidence" value="ECO:0007669"/>
    <property type="project" value="UniProtKB-SubCell"/>
</dbReference>
<dbReference type="PANTHER" id="PTHR24329:SF543">
    <property type="entry name" value="FI01017P-RELATED"/>
    <property type="match status" value="1"/>
</dbReference>
<evidence type="ECO:0000313" key="7">
    <source>
        <dbReference type="Proteomes" id="UP001152803"/>
    </source>
</evidence>
<feature type="DNA-binding region" description="Homeobox" evidence="2">
    <location>
        <begin position="51"/>
        <end position="110"/>
    </location>
</feature>
<comment type="subcellular location">
    <subcellularLocation>
        <location evidence="1 2 3">Nucleus</location>
    </subcellularLocation>
</comment>
<dbReference type="InterPro" id="IPR009057">
    <property type="entry name" value="Homeodomain-like_sf"/>
</dbReference>